<protein>
    <submittedName>
        <fullName evidence="2">Sporulation protein YqfD</fullName>
    </submittedName>
</protein>
<evidence type="ECO:0000313" key="3">
    <source>
        <dbReference type="Proteomes" id="UP000824072"/>
    </source>
</evidence>
<reference evidence="2" key="2">
    <citation type="journal article" date="2021" name="PeerJ">
        <title>Extensive microbial diversity within the chicken gut microbiome revealed by metagenomics and culture.</title>
        <authorList>
            <person name="Gilroy R."/>
            <person name="Ravi A."/>
            <person name="Getino M."/>
            <person name="Pursley I."/>
            <person name="Horton D.L."/>
            <person name="Alikhan N.F."/>
            <person name="Baker D."/>
            <person name="Gharbi K."/>
            <person name="Hall N."/>
            <person name="Watson M."/>
            <person name="Adriaenssens E.M."/>
            <person name="Foster-Nyarko E."/>
            <person name="Jarju S."/>
            <person name="Secka A."/>
            <person name="Antonio M."/>
            <person name="Oren A."/>
            <person name="Chaudhuri R.R."/>
            <person name="La Ragione R."/>
            <person name="Hildebrand F."/>
            <person name="Pallen M.J."/>
        </authorList>
    </citation>
    <scope>NUCLEOTIDE SEQUENCE</scope>
    <source>
        <strain evidence="2">ChiHcec3-11533</strain>
    </source>
</reference>
<dbReference type="InterPro" id="IPR010690">
    <property type="entry name" value="YqfD"/>
</dbReference>
<gene>
    <name evidence="2" type="ORF">IAB02_01435</name>
</gene>
<name>A0A9D1IAD5_9FIRM</name>
<proteinExistence type="predicted"/>
<accession>A0A9D1IAD5</accession>
<evidence type="ECO:0000256" key="1">
    <source>
        <dbReference type="SAM" id="Phobius"/>
    </source>
</evidence>
<keyword evidence="1" id="KW-0472">Membrane</keyword>
<comment type="caution">
    <text evidence="2">The sequence shown here is derived from an EMBL/GenBank/DDBJ whole genome shotgun (WGS) entry which is preliminary data.</text>
</comment>
<evidence type="ECO:0000313" key="2">
    <source>
        <dbReference type="EMBL" id="HIU33201.1"/>
    </source>
</evidence>
<keyword evidence="1" id="KW-1133">Transmembrane helix</keyword>
<dbReference type="Proteomes" id="UP000824072">
    <property type="component" value="Unassembled WGS sequence"/>
</dbReference>
<dbReference type="EMBL" id="DVMU01000034">
    <property type="protein sequence ID" value="HIU33201.1"/>
    <property type="molecule type" value="Genomic_DNA"/>
</dbReference>
<keyword evidence="1" id="KW-0812">Transmembrane</keyword>
<sequence length="389" mass="43061">MIRLRVEGLMLEKLLSLALKEGAGFRAVRREGRRRMILETDARGAKILLKLAQRFSIPCEILEKRGLNAAAQWLKRRWTLFLGILLGAVLLALFASRVWFIDVEWKSERPVTHAQSEILDMLAELGVSPGMPRREVQTDLLAMELEAASEDFSFAGVRLQGVRLLVEVAPAVEAPEVFDLDSARDLVATADGIVLSVNALSGKACVEPGDVVRRGDVLIRGEERISSETTREVAALGEVLARTWVVTEAIGSTSSLERRYTSRESTSSKLELLGWEWPLWEGEHFSLQESTVEELPVGGLFLPLRILRTTEREYVDTRVPVDEEALKTALAGRAEAMADAEIAALGEDVRQIVDKWIDYSMIEEDRLRARCVIEVQRNIAGTGASAGGG</sequence>
<feature type="transmembrane region" description="Helical" evidence="1">
    <location>
        <begin position="78"/>
        <end position="100"/>
    </location>
</feature>
<organism evidence="2 3">
    <name type="scientific">Candidatus Pullichristensenella excrementigallinarum</name>
    <dbReference type="NCBI Taxonomy" id="2840907"/>
    <lineage>
        <taxon>Bacteria</taxon>
        <taxon>Bacillati</taxon>
        <taxon>Bacillota</taxon>
        <taxon>Clostridia</taxon>
        <taxon>Candidatus Pullichristensenella</taxon>
    </lineage>
</organism>
<dbReference type="AlphaFoldDB" id="A0A9D1IAD5"/>
<dbReference type="Pfam" id="PF06898">
    <property type="entry name" value="YqfD"/>
    <property type="match status" value="1"/>
</dbReference>
<reference evidence="2" key="1">
    <citation type="submission" date="2020-10" db="EMBL/GenBank/DDBJ databases">
        <authorList>
            <person name="Gilroy R."/>
        </authorList>
    </citation>
    <scope>NUCLEOTIDE SEQUENCE</scope>
    <source>
        <strain evidence="2">ChiHcec3-11533</strain>
    </source>
</reference>